<organism evidence="1 2">
    <name type="scientific">Phascolomyces articulosus</name>
    <dbReference type="NCBI Taxonomy" id="60185"/>
    <lineage>
        <taxon>Eukaryota</taxon>
        <taxon>Fungi</taxon>
        <taxon>Fungi incertae sedis</taxon>
        <taxon>Mucoromycota</taxon>
        <taxon>Mucoromycotina</taxon>
        <taxon>Mucoromycetes</taxon>
        <taxon>Mucorales</taxon>
        <taxon>Lichtheimiaceae</taxon>
        <taxon>Phascolomyces</taxon>
    </lineage>
</organism>
<dbReference type="Proteomes" id="UP001209540">
    <property type="component" value="Unassembled WGS sequence"/>
</dbReference>
<evidence type="ECO:0000313" key="2">
    <source>
        <dbReference type="Proteomes" id="UP001209540"/>
    </source>
</evidence>
<comment type="caution">
    <text evidence="1">The sequence shown here is derived from an EMBL/GenBank/DDBJ whole genome shotgun (WGS) entry which is preliminary data.</text>
</comment>
<name>A0AAD5PJ32_9FUNG</name>
<keyword evidence="2" id="KW-1185">Reference proteome</keyword>
<evidence type="ECO:0000313" key="1">
    <source>
        <dbReference type="EMBL" id="KAI9275736.1"/>
    </source>
</evidence>
<dbReference type="AlphaFoldDB" id="A0AAD5PJ32"/>
<dbReference type="EMBL" id="JAIXMP010000003">
    <property type="protein sequence ID" value="KAI9275736.1"/>
    <property type="molecule type" value="Genomic_DNA"/>
</dbReference>
<accession>A0AAD5PJ32</accession>
<gene>
    <name evidence="1" type="ORF">BDA99DRAFT_532688</name>
</gene>
<reference evidence="1" key="2">
    <citation type="submission" date="2023-02" db="EMBL/GenBank/DDBJ databases">
        <authorList>
            <consortium name="DOE Joint Genome Institute"/>
            <person name="Mondo S.J."/>
            <person name="Chang Y."/>
            <person name="Wang Y."/>
            <person name="Ahrendt S."/>
            <person name="Andreopoulos W."/>
            <person name="Barry K."/>
            <person name="Beard J."/>
            <person name="Benny G.L."/>
            <person name="Blankenship S."/>
            <person name="Bonito G."/>
            <person name="Cuomo C."/>
            <person name="Desiro A."/>
            <person name="Gervers K.A."/>
            <person name="Hundley H."/>
            <person name="Kuo A."/>
            <person name="LaButti K."/>
            <person name="Lang B.F."/>
            <person name="Lipzen A."/>
            <person name="O'Donnell K."/>
            <person name="Pangilinan J."/>
            <person name="Reynolds N."/>
            <person name="Sandor L."/>
            <person name="Smith M.W."/>
            <person name="Tsang A."/>
            <person name="Grigoriev I.V."/>
            <person name="Stajich J.E."/>
            <person name="Spatafora J.W."/>
        </authorList>
    </citation>
    <scope>NUCLEOTIDE SEQUENCE</scope>
    <source>
        <strain evidence="1">RSA 2281</strain>
    </source>
</reference>
<sequence>MQQQQAVSESVAPTATTSSTRCVVIRTTTSMGYGFNQKIGYTRKYPWMKLQDVTIGILCDLDGLADKVMSQAAYHPNLHQAYESFAKILYYKWVHIDYEESL</sequence>
<protein>
    <submittedName>
        <fullName evidence="1">Uncharacterized protein</fullName>
    </submittedName>
</protein>
<reference evidence="1" key="1">
    <citation type="journal article" date="2022" name="IScience">
        <title>Evolution of zygomycete secretomes and the origins of terrestrial fungal ecologies.</title>
        <authorList>
            <person name="Chang Y."/>
            <person name="Wang Y."/>
            <person name="Mondo S."/>
            <person name="Ahrendt S."/>
            <person name="Andreopoulos W."/>
            <person name="Barry K."/>
            <person name="Beard J."/>
            <person name="Benny G.L."/>
            <person name="Blankenship S."/>
            <person name="Bonito G."/>
            <person name="Cuomo C."/>
            <person name="Desiro A."/>
            <person name="Gervers K.A."/>
            <person name="Hundley H."/>
            <person name="Kuo A."/>
            <person name="LaButti K."/>
            <person name="Lang B.F."/>
            <person name="Lipzen A."/>
            <person name="O'Donnell K."/>
            <person name="Pangilinan J."/>
            <person name="Reynolds N."/>
            <person name="Sandor L."/>
            <person name="Smith M.E."/>
            <person name="Tsang A."/>
            <person name="Grigoriev I.V."/>
            <person name="Stajich J.E."/>
            <person name="Spatafora J.W."/>
        </authorList>
    </citation>
    <scope>NUCLEOTIDE SEQUENCE</scope>
    <source>
        <strain evidence="1">RSA 2281</strain>
    </source>
</reference>
<proteinExistence type="predicted"/>